<evidence type="ECO:0000313" key="2">
    <source>
        <dbReference type="EMBL" id="RMI35739.1"/>
    </source>
</evidence>
<dbReference type="InterPro" id="IPR023346">
    <property type="entry name" value="Lysozyme-like_dom_sf"/>
</dbReference>
<dbReference type="Proteomes" id="UP000279275">
    <property type="component" value="Unassembled WGS sequence"/>
</dbReference>
<feature type="domain" description="Transglycosylase SLT" evidence="1">
    <location>
        <begin position="181"/>
        <end position="233"/>
    </location>
</feature>
<protein>
    <submittedName>
        <fullName evidence="2">Lytic transglycosylase</fullName>
    </submittedName>
</protein>
<dbReference type="InterPro" id="IPR031304">
    <property type="entry name" value="SLT_2"/>
</dbReference>
<reference evidence="2 3" key="1">
    <citation type="submission" date="2018-10" db="EMBL/GenBank/DDBJ databases">
        <title>Isolation from cow dung.</title>
        <authorList>
            <person name="Ling L."/>
        </authorList>
    </citation>
    <scope>NUCLEOTIDE SEQUENCE [LARGE SCALE GENOMIC DNA]</scope>
    <source>
        <strain evidence="2 3">NEAU-LL90</strain>
    </source>
</reference>
<sequence length="286" mass="29810">MGRHRKQPATQVRRGSVIALTGMVPAGFAAVTAGASAVNTAEFMIMPLAHGDPAAQPAANAQPDELMHMAHQPAPPVVKSVSLAEDRAAADLPAAPGGIPGVANTAYHHAQDVLAEENPDCHMSWSILAGIGQVESHHAYGKLDAEGYPIKPVYGPVLNGTLAGNIAVRETDGGALDGMDSYARAVGPMQFLPETYRKYAADGRDSGVSDPQNIYDAALTAGKYLCSGGLDMNSEAQRTKAIMRYNNSMAYVMNVMAWESKYRDAAAAAAPVPAAPAPATTVGARM</sequence>
<organism evidence="2 3">
    <name type="scientific">Nocardia stercoris</name>
    <dbReference type="NCBI Taxonomy" id="2483361"/>
    <lineage>
        <taxon>Bacteria</taxon>
        <taxon>Bacillati</taxon>
        <taxon>Actinomycetota</taxon>
        <taxon>Actinomycetes</taxon>
        <taxon>Mycobacteriales</taxon>
        <taxon>Nocardiaceae</taxon>
        <taxon>Nocardia</taxon>
    </lineage>
</organism>
<accession>A0A3M2LDX1</accession>
<name>A0A3M2LDX1_9NOCA</name>
<evidence type="ECO:0000259" key="1">
    <source>
        <dbReference type="Pfam" id="PF13406"/>
    </source>
</evidence>
<dbReference type="CDD" id="cd13399">
    <property type="entry name" value="Slt35-like"/>
    <property type="match status" value="1"/>
</dbReference>
<gene>
    <name evidence="2" type="ORF">EBN03_01440</name>
</gene>
<comment type="caution">
    <text evidence="2">The sequence shown here is derived from an EMBL/GenBank/DDBJ whole genome shotgun (WGS) entry which is preliminary data.</text>
</comment>
<dbReference type="RefSeq" id="WP_122185999.1">
    <property type="nucleotide sequence ID" value="NZ_RFFH01000001.1"/>
</dbReference>
<evidence type="ECO:0000313" key="3">
    <source>
        <dbReference type="Proteomes" id="UP000279275"/>
    </source>
</evidence>
<dbReference type="GO" id="GO:0008933">
    <property type="term" value="F:peptidoglycan lytic transglycosylase activity"/>
    <property type="evidence" value="ECO:0007669"/>
    <property type="project" value="TreeGrafter"/>
</dbReference>
<dbReference type="Gene3D" id="1.10.530.10">
    <property type="match status" value="1"/>
</dbReference>
<dbReference type="SUPFAM" id="SSF53955">
    <property type="entry name" value="Lysozyme-like"/>
    <property type="match status" value="1"/>
</dbReference>
<keyword evidence="3" id="KW-1185">Reference proteome</keyword>
<dbReference type="PANTHER" id="PTHR30163:SF8">
    <property type="entry name" value="LYTIC MUREIN TRANSGLYCOSYLASE"/>
    <property type="match status" value="1"/>
</dbReference>
<dbReference type="PANTHER" id="PTHR30163">
    <property type="entry name" value="MEMBRANE-BOUND LYTIC MUREIN TRANSGLYCOSYLASE B"/>
    <property type="match status" value="1"/>
</dbReference>
<dbReference type="OrthoDB" id="9796191at2"/>
<dbReference type="Pfam" id="PF13406">
    <property type="entry name" value="SLT_2"/>
    <property type="match status" value="1"/>
</dbReference>
<proteinExistence type="predicted"/>
<dbReference type="AlphaFoldDB" id="A0A3M2LDX1"/>
<dbReference type="GO" id="GO:0009253">
    <property type="term" value="P:peptidoglycan catabolic process"/>
    <property type="evidence" value="ECO:0007669"/>
    <property type="project" value="TreeGrafter"/>
</dbReference>
<dbReference type="EMBL" id="RFFH01000001">
    <property type="protein sequence ID" value="RMI35739.1"/>
    <property type="molecule type" value="Genomic_DNA"/>
</dbReference>
<dbReference type="InterPro" id="IPR043426">
    <property type="entry name" value="MltB-like"/>
</dbReference>